<evidence type="ECO:0000313" key="2">
    <source>
        <dbReference type="Proteomes" id="UP000244092"/>
    </source>
</evidence>
<dbReference type="Proteomes" id="UP000244092">
    <property type="component" value="Unassembled WGS sequence"/>
</dbReference>
<proteinExistence type="predicted"/>
<evidence type="ECO:0000313" key="1">
    <source>
        <dbReference type="EMBL" id="PTX74940.1"/>
    </source>
</evidence>
<sequence length="82" mass="9236">MSFHPRQMASAAEIERLLFFMPSVALHAEKSWAKDFALSVSKQSRRRNWTPSHKQLSVMRGLVSDLFAQGSDDGGDLELIES</sequence>
<reference evidence="1 2" key="1">
    <citation type="submission" date="2018-04" db="EMBL/GenBank/DDBJ databases">
        <title>Genomic Encyclopedia of Archaeal and Bacterial Type Strains, Phase II (KMG-II): from individual species to whole genera.</title>
        <authorList>
            <person name="Goeker M."/>
        </authorList>
    </citation>
    <scope>NUCLEOTIDE SEQUENCE [LARGE SCALE GENOMIC DNA]</scope>
    <source>
        <strain evidence="1 2">DSM 12244</strain>
    </source>
</reference>
<protein>
    <submittedName>
        <fullName evidence="1">Uncharacterized protein</fullName>
    </submittedName>
</protein>
<name>A0A2T6CHH3_9RHOB</name>
<comment type="caution">
    <text evidence="1">The sequence shown here is derived from an EMBL/GenBank/DDBJ whole genome shotgun (WGS) entry which is preliminary data.</text>
</comment>
<dbReference type="OrthoDB" id="7866188at2"/>
<dbReference type="RefSeq" id="WP_037918740.1">
    <property type="nucleotide sequence ID" value="NZ_QBKU01000002.1"/>
</dbReference>
<organism evidence="1 2">
    <name type="scientific">Sulfitobacter mediterraneus</name>
    <dbReference type="NCBI Taxonomy" id="83219"/>
    <lineage>
        <taxon>Bacteria</taxon>
        <taxon>Pseudomonadati</taxon>
        <taxon>Pseudomonadota</taxon>
        <taxon>Alphaproteobacteria</taxon>
        <taxon>Rhodobacterales</taxon>
        <taxon>Roseobacteraceae</taxon>
        <taxon>Sulfitobacter</taxon>
    </lineage>
</organism>
<gene>
    <name evidence="1" type="ORF">C8N31_10241</name>
</gene>
<dbReference type="EMBL" id="QBKU01000002">
    <property type="protein sequence ID" value="PTX74940.1"/>
    <property type="molecule type" value="Genomic_DNA"/>
</dbReference>
<accession>A0A2T6CHH3</accession>
<dbReference type="AlphaFoldDB" id="A0A2T6CHH3"/>